<feature type="domain" description="Cobalamin adenosyltransferase-like" evidence="15">
    <location>
        <begin position="3"/>
        <end position="167"/>
    </location>
</feature>
<dbReference type="PANTHER" id="PTHR12213">
    <property type="entry name" value="CORRINOID ADENOSYLTRANSFERASE"/>
    <property type="match status" value="1"/>
</dbReference>
<comment type="similarity">
    <text evidence="2 14">Belongs to the Cob(I)alamin adenosyltransferase family.</text>
</comment>
<dbReference type="InterPro" id="IPR029499">
    <property type="entry name" value="PduO-typ"/>
</dbReference>
<dbReference type="EMBL" id="JBBAXC010000013">
    <property type="protein sequence ID" value="MEI5908488.1"/>
    <property type="molecule type" value="Genomic_DNA"/>
</dbReference>
<dbReference type="Gene3D" id="1.20.1200.10">
    <property type="entry name" value="Cobalamin adenosyltransferase-like"/>
    <property type="match status" value="1"/>
</dbReference>
<evidence type="ECO:0000256" key="2">
    <source>
        <dbReference type="ARBA" id="ARBA00007487"/>
    </source>
</evidence>
<keyword evidence="7 14" id="KW-0547">Nucleotide-binding</keyword>
<dbReference type="EC" id="2.5.1.17" evidence="3 14"/>
<evidence type="ECO:0000256" key="9">
    <source>
        <dbReference type="ARBA" id="ARBA00031529"/>
    </source>
</evidence>
<gene>
    <name evidence="16" type="ORF">WAK64_15680</name>
</gene>
<keyword evidence="8 14" id="KW-0067">ATP-binding</keyword>
<comment type="catalytic activity">
    <reaction evidence="13 14">
        <text>2 cob(II)alamin + reduced [electron-transfer flavoprotein] + 2 ATP = 2 adenosylcob(III)alamin + 2 triphosphate + oxidized [electron-transfer flavoprotein] + 3 H(+)</text>
        <dbReference type="Rhea" id="RHEA:28671"/>
        <dbReference type="Rhea" id="RHEA-COMP:10685"/>
        <dbReference type="Rhea" id="RHEA-COMP:10686"/>
        <dbReference type="ChEBI" id="CHEBI:15378"/>
        <dbReference type="ChEBI" id="CHEBI:16304"/>
        <dbReference type="ChEBI" id="CHEBI:18036"/>
        <dbReference type="ChEBI" id="CHEBI:18408"/>
        <dbReference type="ChEBI" id="CHEBI:30616"/>
        <dbReference type="ChEBI" id="CHEBI:57692"/>
        <dbReference type="ChEBI" id="CHEBI:58307"/>
        <dbReference type="EC" id="2.5.1.17"/>
    </reaction>
</comment>
<name>A0ABU8HH69_9BACI</name>
<organism evidence="16 17">
    <name type="scientific">Bacillus spongiae</name>
    <dbReference type="NCBI Taxonomy" id="2683610"/>
    <lineage>
        <taxon>Bacteria</taxon>
        <taxon>Bacillati</taxon>
        <taxon>Bacillota</taxon>
        <taxon>Bacilli</taxon>
        <taxon>Bacillales</taxon>
        <taxon>Bacillaceae</taxon>
        <taxon>Bacillus</taxon>
    </lineage>
</organism>
<protein>
    <recommendedName>
        <fullName evidence="4 14">Corrinoid adenosyltransferase</fullName>
        <ecNumber evidence="3 14">2.5.1.17</ecNumber>
    </recommendedName>
    <alternativeName>
        <fullName evidence="9 14">Cob(II)alamin adenosyltransferase</fullName>
    </alternativeName>
    <alternativeName>
        <fullName evidence="11 14">Cob(II)yrinic acid a,c-diamide adenosyltransferase</fullName>
    </alternativeName>
    <alternativeName>
        <fullName evidence="10 14">Cobinamide/cobalamin adenosyltransferase</fullName>
    </alternativeName>
</protein>
<keyword evidence="6 14" id="KW-0808">Transferase</keyword>
<comment type="catalytic activity">
    <reaction evidence="12 14">
        <text>2 cob(II)yrinate a,c diamide + reduced [electron-transfer flavoprotein] + 2 ATP = 2 adenosylcob(III)yrinate a,c-diamide + 2 triphosphate + oxidized [electron-transfer flavoprotein] + 3 H(+)</text>
        <dbReference type="Rhea" id="RHEA:11528"/>
        <dbReference type="Rhea" id="RHEA-COMP:10685"/>
        <dbReference type="Rhea" id="RHEA-COMP:10686"/>
        <dbReference type="ChEBI" id="CHEBI:15378"/>
        <dbReference type="ChEBI" id="CHEBI:18036"/>
        <dbReference type="ChEBI" id="CHEBI:30616"/>
        <dbReference type="ChEBI" id="CHEBI:57692"/>
        <dbReference type="ChEBI" id="CHEBI:58307"/>
        <dbReference type="ChEBI" id="CHEBI:58503"/>
        <dbReference type="ChEBI" id="CHEBI:58537"/>
        <dbReference type="EC" id="2.5.1.17"/>
    </reaction>
</comment>
<dbReference type="InterPro" id="IPR036451">
    <property type="entry name" value="CblAdoTrfase-like_sf"/>
</dbReference>
<evidence type="ECO:0000256" key="5">
    <source>
        <dbReference type="ARBA" id="ARBA00022573"/>
    </source>
</evidence>
<evidence type="ECO:0000256" key="1">
    <source>
        <dbReference type="ARBA" id="ARBA00005121"/>
    </source>
</evidence>
<evidence type="ECO:0000256" key="13">
    <source>
        <dbReference type="ARBA" id="ARBA00048692"/>
    </source>
</evidence>
<accession>A0ABU8HH69</accession>
<dbReference type="Proteomes" id="UP001312865">
    <property type="component" value="Unassembled WGS sequence"/>
</dbReference>
<reference evidence="16 17" key="1">
    <citation type="journal article" date="2018" name="J. Microbiol.">
        <title>Bacillus spongiae sp. nov., isolated from sponge of Jeju Island.</title>
        <authorList>
            <person name="Lee G.E."/>
            <person name="Im W.T."/>
            <person name="Park J.S."/>
        </authorList>
    </citation>
    <scope>NUCLEOTIDE SEQUENCE [LARGE SCALE GENOMIC DNA]</scope>
    <source>
        <strain evidence="16 17">135PIL107-10</strain>
    </source>
</reference>
<evidence type="ECO:0000256" key="12">
    <source>
        <dbReference type="ARBA" id="ARBA00048555"/>
    </source>
</evidence>
<evidence type="ECO:0000256" key="8">
    <source>
        <dbReference type="ARBA" id="ARBA00022840"/>
    </source>
</evidence>
<keyword evidence="17" id="KW-1185">Reference proteome</keyword>
<dbReference type="RefSeq" id="WP_336587937.1">
    <property type="nucleotide sequence ID" value="NZ_JBBAXC010000013.1"/>
</dbReference>
<sequence length="191" mass="21534">MRLYTKGGDKGKTSVIGGRVDKDDLRVEAYGTIDEVNSFVGQARSHLEAKKFDDIQKDLEKIQHELFDLGGELATLDKDRETVFTNDTIEYLEKRIDEYTQEAPPLQRFVLPGGTKGSSSLHIARTVTRRGERLVVQLSKLDESTSALALKYLNRLSDYFFAAARVVNIRDGGKDVEYIRSKNVFSPKSDN</sequence>
<comment type="pathway">
    <text evidence="1 14">Cofactor biosynthesis; adenosylcobalamin biosynthesis; adenosylcobalamin from cob(II)yrinate a,c-diamide: step 2/7.</text>
</comment>
<evidence type="ECO:0000313" key="16">
    <source>
        <dbReference type="EMBL" id="MEI5908488.1"/>
    </source>
</evidence>
<evidence type="ECO:0000256" key="4">
    <source>
        <dbReference type="ARBA" id="ARBA00020963"/>
    </source>
</evidence>
<evidence type="ECO:0000259" key="15">
    <source>
        <dbReference type="Pfam" id="PF01923"/>
    </source>
</evidence>
<dbReference type="Pfam" id="PF01923">
    <property type="entry name" value="Cob_adeno_trans"/>
    <property type="match status" value="1"/>
</dbReference>
<comment type="caution">
    <text evidence="16">The sequence shown here is derived from an EMBL/GenBank/DDBJ whole genome shotgun (WGS) entry which is preliminary data.</text>
</comment>
<evidence type="ECO:0000313" key="17">
    <source>
        <dbReference type="Proteomes" id="UP001312865"/>
    </source>
</evidence>
<evidence type="ECO:0000256" key="14">
    <source>
        <dbReference type="RuleBase" id="RU366026"/>
    </source>
</evidence>
<dbReference type="GO" id="GO:0008817">
    <property type="term" value="F:corrinoid adenosyltransferase activity"/>
    <property type="evidence" value="ECO:0007669"/>
    <property type="project" value="UniProtKB-EC"/>
</dbReference>
<dbReference type="SUPFAM" id="SSF89028">
    <property type="entry name" value="Cobalamin adenosyltransferase-like"/>
    <property type="match status" value="1"/>
</dbReference>
<dbReference type="PANTHER" id="PTHR12213:SF0">
    <property type="entry name" value="CORRINOID ADENOSYLTRANSFERASE MMAB"/>
    <property type="match status" value="1"/>
</dbReference>
<dbReference type="InterPro" id="IPR016030">
    <property type="entry name" value="CblAdoTrfase-like"/>
</dbReference>
<proteinExistence type="inferred from homology"/>
<evidence type="ECO:0000256" key="10">
    <source>
        <dbReference type="ARBA" id="ARBA00033334"/>
    </source>
</evidence>
<dbReference type="NCBIfam" id="TIGR00636">
    <property type="entry name" value="PduO_Nterm"/>
    <property type="match status" value="1"/>
</dbReference>
<evidence type="ECO:0000256" key="3">
    <source>
        <dbReference type="ARBA" id="ARBA00012454"/>
    </source>
</evidence>
<evidence type="ECO:0000256" key="7">
    <source>
        <dbReference type="ARBA" id="ARBA00022741"/>
    </source>
</evidence>
<keyword evidence="5 14" id="KW-0169">Cobalamin biosynthesis</keyword>
<evidence type="ECO:0000256" key="11">
    <source>
        <dbReference type="ARBA" id="ARBA00033354"/>
    </source>
</evidence>
<evidence type="ECO:0000256" key="6">
    <source>
        <dbReference type="ARBA" id="ARBA00022679"/>
    </source>
</evidence>